<keyword evidence="2" id="KW-0238">DNA-binding</keyword>
<organism evidence="5 6">
    <name type="scientific">Kangsaoukella pontilimi</name>
    <dbReference type="NCBI Taxonomy" id="2691042"/>
    <lineage>
        <taxon>Bacteria</taxon>
        <taxon>Pseudomonadati</taxon>
        <taxon>Pseudomonadota</taxon>
        <taxon>Alphaproteobacteria</taxon>
        <taxon>Rhodobacterales</taxon>
        <taxon>Paracoccaceae</taxon>
        <taxon>Kangsaoukella</taxon>
    </lineage>
</organism>
<keyword evidence="6" id="KW-1185">Reference proteome</keyword>
<evidence type="ECO:0000256" key="3">
    <source>
        <dbReference type="ARBA" id="ARBA00023163"/>
    </source>
</evidence>
<name>A0A7C9MDZ2_9RHOB</name>
<dbReference type="Gene3D" id="1.10.10.10">
    <property type="entry name" value="Winged helix-like DNA-binding domain superfamily/Winged helix DNA-binding domain"/>
    <property type="match status" value="1"/>
</dbReference>
<proteinExistence type="predicted"/>
<dbReference type="Pfam" id="PF00196">
    <property type="entry name" value="GerE"/>
    <property type="match status" value="1"/>
</dbReference>
<reference evidence="5 6" key="1">
    <citation type="submission" date="2019-12" db="EMBL/GenBank/DDBJ databases">
        <authorList>
            <person name="Lee S.D."/>
        </authorList>
    </citation>
    <scope>NUCLEOTIDE SEQUENCE [LARGE SCALE GENOMIC DNA]</scope>
    <source>
        <strain evidence="5 6">GH1-50</strain>
    </source>
</reference>
<evidence type="ECO:0000256" key="1">
    <source>
        <dbReference type="ARBA" id="ARBA00023015"/>
    </source>
</evidence>
<dbReference type="SUPFAM" id="SSF46894">
    <property type="entry name" value="C-terminal effector domain of the bipartite response regulators"/>
    <property type="match status" value="1"/>
</dbReference>
<reference evidence="5 6" key="2">
    <citation type="submission" date="2020-03" db="EMBL/GenBank/DDBJ databases">
        <title>Kangsaoukella pontilimi gen. nov., sp. nov., a new member of the family Rhodobacteraceae isolated from a tidal mudflat.</title>
        <authorList>
            <person name="Kim I.S."/>
        </authorList>
    </citation>
    <scope>NUCLEOTIDE SEQUENCE [LARGE SCALE GENOMIC DNA]</scope>
    <source>
        <strain evidence="5 6">GH1-50</strain>
    </source>
</reference>
<sequence length="101" mass="10963">MLKADIDQLGVIANLLALYTAPPTPERPEGKVPLLYDFLTSRERDVLTALAKGMHNSEIAHELGITEVTVRMHTTGARKKMGATTRAQAIALALKRGLITV</sequence>
<dbReference type="SMART" id="SM00421">
    <property type="entry name" value="HTH_LUXR"/>
    <property type="match status" value="1"/>
</dbReference>
<dbReference type="EMBL" id="WUPT01000001">
    <property type="protein sequence ID" value="MXQ08012.1"/>
    <property type="molecule type" value="Genomic_DNA"/>
</dbReference>
<protein>
    <recommendedName>
        <fullName evidence="4">HTH luxR-type domain-containing protein</fullName>
    </recommendedName>
</protein>
<dbReference type="PRINTS" id="PR00038">
    <property type="entry name" value="HTHLUXR"/>
</dbReference>
<dbReference type="GO" id="GO:0003677">
    <property type="term" value="F:DNA binding"/>
    <property type="evidence" value="ECO:0007669"/>
    <property type="project" value="UniProtKB-KW"/>
</dbReference>
<dbReference type="Proteomes" id="UP000480350">
    <property type="component" value="Unassembled WGS sequence"/>
</dbReference>
<feature type="domain" description="HTH luxR-type" evidence="4">
    <location>
        <begin position="32"/>
        <end position="97"/>
    </location>
</feature>
<dbReference type="InterPro" id="IPR036388">
    <property type="entry name" value="WH-like_DNA-bd_sf"/>
</dbReference>
<keyword evidence="1" id="KW-0805">Transcription regulation</keyword>
<evidence type="ECO:0000313" key="6">
    <source>
        <dbReference type="Proteomes" id="UP000480350"/>
    </source>
</evidence>
<dbReference type="InterPro" id="IPR000792">
    <property type="entry name" value="Tscrpt_reg_LuxR_C"/>
</dbReference>
<keyword evidence="3" id="KW-0804">Transcription</keyword>
<dbReference type="AlphaFoldDB" id="A0A7C9MDZ2"/>
<evidence type="ECO:0000256" key="2">
    <source>
        <dbReference type="ARBA" id="ARBA00023125"/>
    </source>
</evidence>
<dbReference type="PROSITE" id="PS50043">
    <property type="entry name" value="HTH_LUXR_2"/>
    <property type="match status" value="1"/>
</dbReference>
<dbReference type="CDD" id="cd06170">
    <property type="entry name" value="LuxR_C_like"/>
    <property type="match status" value="1"/>
</dbReference>
<accession>A0A7C9MDZ2</accession>
<gene>
    <name evidence="5" type="ORF">GQ651_09160</name>
</gene>
<evidence type="ECO:0000313" key="5">
    <source>
        <dbReference type="EMBL" id="MXQ08012.1"/>
    </source>
</evidence>
<dbReference type="PANTHER" id="PTHR44688">
    <property type="entry name" value="DNA-BINDING TRANSCRIPTIONAL ACTIVATOR DEVR_DOSR"/>
    <property type="match status" value="1"/>
</dbReference>
<comment type="caution">
    <text evidence="5">The sequence shown here is derived from an EMBL/GenBank/DDBJ whole genome shotgun (WGS) entry which is preliminary data.</text>
</comment>
<dbReference type="GO" id="GO:0006355">
    <property type="term" value="P:regulation of DNA-templated transcription"/>
    <property type="evidence" value="ECO:0007669"/>
    <property type="project" value="InterPro"/>
</dbReference>
<dbReference type="PANTHER" id="PTHR44688:SF16">
    <property type="entry name" value="DNA-BINDING TRANSCRIPTIONAL ACTIVATOR DEVR_DOSR"/>
    <property type="match status" value="1"/>
</dbReference>
<evidence type="ECO:0000259" key="4">
    <source>
        <dbReference type="PROSITE" id="PS50043"/>
    </source>
</evidence>
<dbReference type="InterPro" id="IPR016032">
    <property type="entry name" value="Sig_transdc_resp-reg_C-effctor"/>
</dbReference>